<gene>
    <name evidence="1" type="ORF">SAMN05421825_1028</name>
</gene>
<dbReference type="Proteomes" id="UP000199203">
    <property type="component" value="Unassembled WGS sequence"/>
</dbReference>
<dbReference type="RefSeq" id="WP_089871924.1">
    <property type="nucleotide sequence ID" value="NZ_FNBH01000001.1"/>
</dbReference>
<organism evidence="1 2">
    <name type="scientific">Epilithonimonas hungarica</name>
    <dbReference type="NCBI Taxonomy" id="454006"/>
    <lineage>
        <taxon>Bacteria</taxon>
        <taxon>Pseudomonadati</taxon>
        <taxon>Bacteroidota</taxon>
        <taxon>Flavobacteriia</taxon>
        <taxon>Flavobacteriales</taxon>
        <taxon>Weeksellaceae</taxon>
        <taxon>Chryseobacterium group</taxon>
        <taxon>Epilithonimonas</taxon>
    </lineage>
</organism>
<dbReference type="OrthoDB" id="7058238at2"/>
<dbReference type="STRING" id="454006.SAMN05421825_1028"/>
<proteinExistence type="predicted"/>
<keyword evidence="2" id="KW-1185">Reference proteome</keyword>
<protein>
    <recommendedName>
        <fullName evidence="3">DUF4435 domain-containing protein</fullName>
    </recommendedName>
</protein>
<dbReference type="AlphaFoldDB" id="A0A1G7IA74"/>
<evidence type="ECO:0008006" key="3">
    <source>
        <dbReference type="Google" id="ProtNLM"/>
    </source>
</evidence>
<name>A0A1G7IA74_9FLAO</name>
<evidence type="ECO:0000313" key="1">
    <source>
        <dbReference type="EMBL" id="SDF09621.1"/>
    </source>
</evidence>
<accession>A0A1G7IA74</accession>
<evidence type="ECO:0000313" key="2">
    <source>
        <dbReference type="Proteomes" id="UP000199203"/>
    </source>
</evidence>
<sequence length="297" mass="34703">MIKAITSNRISNAILIKKKKIKKLILVEGSHDKLFFLKFKDENCSVELAYGWKNVIQVLDDLKAKHFENCIGVIDADLKKVIPEEFEMPDNIFMTDLHDINIETIEHSFNVIYKSHCSEDKNDVFTSYKKITDLKNYIYELSKPLSFLRILSKRKNYHLSFKSKDETSNNIDYSKFINKEKFEFTSLKNLVETVINFSRSKTKNALPQNEILLKELADLLENERNKYEVTKITNGHDFGEIITLGLKKCLGSNQHIKADNILRDCILNYEYSEFKKTNLYLSIRDTELKYGVAFLKN</sequence>
<dbReference type="EMBL" id="FNBH01000001">
    <property type="protein sequence ID" value="SDF09621.1"/>
    <property type="molecule type" value="Genomic_DNA"/>
</dbReference>
<reference evidence="2" key="1">
    <citation type="submission" date="2016-10" db="EMBL/GenBank/DDBJ databases">
        <authorList>
            <person name="Varghese N."/>
            <person name="Submissions S."/>
        </authorList>
    </citation>
    <scope>NUCLEOTIDE SEQUENCE [LARGE SCALE GENOMIC DNA]</scope>
    <source>
        <strain evidence="2">DSM 19684</strain>
    </source>
</reference>